<dbReference type="PROSITE" id="PS00455">
    <property type="entry name" value="AMP_BINDING"/>
    <property type="match status" value="2"/>
</dbReference>
<dbReference type="OrthoDB" id="2472181at2"/>
<dbReference type="InterPro" id="IPR036736">
    <property type="entry name" value="ACP-like_sf"/>
</dbReference>
<feature type="domain" description="Carrier" evidence="6">
    <location>
        <begin position="507"/>
        <end position="582"/>
    </location>
</feature>
<accession>A0A1K1ZTX4</accession>
<dbReference type="InterPro" id="IPR001242">
    <property type="entry name" value="Condensation_dom"/>
</dbReference>
<dbReference type="Gene3D" id="3.30.559.30">
    <property type="entry name" value="Nonribosomal peptide synthetase, condensation domain"/>
    <property type="match status" value="1"/>
</dbReference>
<evidence type="ECO:0000313" key="7">
    <source>
        <dbReference type="EMBL" id="SFX77609.1"/>
    </source>
</evidence>
<dbReference type="Pfam" id="PF00668">
    <property type="entry name" value="Condensation"/>
    <property type="match status" value="1"/>
</dbReference>
<dbReference type="PANTHER" id="PTHR45527:SF1">
    <property type="entry name" value="FATTY ACID SYNTHASE"/>
    <property type="match status" value="1"/>
</dbReference>
<dbReference type="InterPro" id="IPR025110">
    <property type="entry name" value="AMP-bd_C"/>
</dbReference>
<dbReference type="InterPro" id="IPR023213">
    <property type="entry name" value="CAT-like_dom_sf"/>
</dbReference>
<dbReference type="InterPro" id="IPR009081">
    <property type="entry name" value="PP-bd_ACP"/>
</dbReference>
<comment type="similarity">
    <text evidence="2">Belongs to the ATP-dependent AMP-binding enzyme family.</text>
</comment>
<dbReference type="InterPro" id="IPR020845">
    <property type="entry name" value="AMP-binding_CS"/>
</dbReference>
<comment type="cofactor">
    <cofactor evidence="1">
        <name>pantetheine 4'-phosphate</name>
        <dbReference type="ChEBI" id="CHEBI:47942"/>
    </cofactor>
</comment>
<proteinExistence type="inferred from homology"/>
<dbReference type="Gene3D" id="3.40.50.1820">
    <property type="entry name" value="alpha/beta hydrolase"/>
    <property type="match status" value="1"/>
</dbReference>
<protein>
    <submittedName>
        <fullName evidence="7">Amino acid adenylation domain-containing protein</fullName>
    </submittedName>
</protein>
<dbReference type="GO" id="GO:0043041">
    <property type="term" value="P:amino acid activation for nonribosomal peptide biosynthetic process"/>
    <property type="evidence" value="ECO:0007669"/>
    <property type="project" value="TreeGrafter"/>
</dbReference>
<dbReference type="GO" id="GO:0017000">
    <property type="term" value="P:antibiotic biosynthetic process"/>
    <property type="evidence" value="ECO:0007669"/>
    <property type="project" value="UniProtKB-ARBA"/>
</dbReference>
<dbReference type="InterPro" id="IPR045851">
    <property type="entry name" value="AMP-bd_C_sf"/>
</dbReference>
<dbReference type="InterPro" id="IPR029058">
    <property type="entry name" value="AB_hydrolase_fold"/>
</dbReference>
<keyword evidence="3" id="KW-0596">Phosphopantetheine</keyword>
<dbReference type="NCBIfam" id="TIGR01733">
    <property type="entry name" value="AA-adenyl-dom"/>
    <property type="match status" value="2"/>
</dbReference>
<dbReference type="SUPFAM" id="SSF56801">
    <property type="entry name" value="Acetyl-CoA synthetase-like"/>
    <property type="match status" value="2"/>
</dbReference>
<dbReference type="SUPFAM" id="SSF52777">
    <property type="entry name" value="CoA-dependent acyltransferases"/>
    <property type="match status" value="2"/>
</dbReference>
<dbReference type="PANTHER" id="PTHR45527">
    <property type="entry name" value="NONRIBOSOMAL PEPTIDE SYNTHETASE"/>
    <property type="match status" value="1"/>
</dbReference>
<gene>
    <name evidence="7" type="ORF">SAMN02787144_1006101</name>
</gene>
<evidence type="ECO:0000256" key="3">
    <source>
        <dbReference type="ARBA" id="ARBA00022450"/>
    </source>
</evidence>
<dbReference type="InterPro" id="IPR006162">
    <property type="entry name" value="Ppantetheine_attach_site"/>
</dbReference>
<dbReference type="Gene3D" id="1.10.1200.10">
    <property type="entry name" value="ACP-like"/>
    <property type="match status" value="1"/>
</dbReference>
<dbReference type="SUPFAM" id="SSF47336">
    <property type="entry name" value="ACP-like"/>
    <property type="match status" value="2"/>
</dbReference>
<dbReference type="Proteomes" id="UP000181909">
    <property type="component" value="Unassembled WGS sequence"/>
</dbReference>
<evidence type="ECO:0000313" key="8">
    <source>
        <dbReference type="Proteomes" id="UP000181909"/>
    </source>
</evidence>
<evidence type="ECO:0000256" key="4">
    <source>
        <dbReference type="ARBA" id="ARBA00022553"/>
    </source>
</evidence>
<dbReference type="InterPro" id="IPR000873">
    <property type="entry name" value="AMP-dep_synth/lig_dom"/>
</dbReference>
<dbReference type="InterPro" id="IPR010071">
    <property type="entry name" value="AA_adenyl_dom"/>
</dbReference>
<organism evidence="7 8">
    <name type="scientific">Streptomyces atratus</name>
    <dbReference type="NCBI Taxonomy" id="1893"/>
    <lineage>
        <taxon>Bacteria</taxon>
        <taxon>Bacillati</taxon>
        <taxon>Actinomycetota</taxon>
        <taxon>Actinomycetes</taxon>
        <taxon>Kitasatosporales</taxon>
        <taxon>Streptomycetaceae</taxon>
        <taxon>Streptomyces</taxon>
    </lineage>
</organism>
<dbReference type="GO" id="GO:0031177">
    <property type="term" value="F:phosphopantetheine binding"/>
    <property type="evidence" value="ECO:0007669"/>
    <property type="project" value="InterPro"/>
</dbReference>
<feature type="domain" description="Carrier" evidence="6">
    <location>
        <begin position="1568"/>
        <end position="1643"/>
    </location>
</feature>
<feature type="region of interest" description="Disordered" evidence="5">
    <location>
        <begin position="487"/>
        <end position="509"/>
    </location>
</feature>
<dbReference type="FunFam" id="3.30.300.30:FF:000010">
    <property type="entry name" value="Enterobactin synthetase component F"/>
    <property type="match status" value="1"/>
</dbReference>
<dbReference type="EMBL" id="FPJO01000006">
    <property type="protein sequence ID" value="SFX77609.1"/>
    <property type="molecule type" value="Genomic_DNA"/>
</dbReference>
<dbReference type="SMART" id="SM00823">
    <property type="entry name" value="PKS_PP"/>
    <property type="match status" value="2"/>
</dbReference>
<dbReference type="CDD" id="cd05930">
    <property type="entry name" value="A_NRPS"/>
    <property type="match status" value="2"/>
</dbReference>
<dbReference type="InterPro" id="IPR042099">
    <property type="entry name" value="ANL_N_sf"/>
</dbReference>
<sequence>MNHPECHEPGLPELVARQARLTPDALAVESAGGGLTYRELDRAANRLAHELRARGVRRDEVVAVCLPRRPRLAVALLGVLRAGAAFMPLDPAHPSRRLAWMLRDARARLLLVDAEAPVVLPEVPVLPLAGHAAIDARPATPVEGATDPDGLAYVMYTSGSTGRPKGVAVVHRGILNRVRWAVGRYAFTAADRVLQKTSVTFDASVWEFFGPLVTGGTVVLAPDGAERDPALTVEVLARERITVLQGVPTFLRTLAEEPGLDGCTSLRLLFSAGEPLTDELAVRLTTRLPALLVNTYGPTECSIDVTSWEFDGPGTGAVPIGLPLDGTRAEVLAPDGSRARTGELRVAGAGLARGYLGNPRLTADRFVPDPYGPPGARAYRTGDRVHRRKDGVLEFTGRMDHQVKIRGIRVEPGEVEVVLARHPAVAAAVVVPRPGPDGQPWLVGYVVPRAEPPAHRDLRAYLLDRLPEAYVPSLFVPLDGLPLSSSGKTDRAALPAPSGTRGTGGPAPATPEEKLVADLMADVLGLETIGADDDFFDLGGHSLLAIRVAGKLRAALGVPVSVRTVFEARTVAALAERVAHLGEEETADHIEVLDPQERSGPARLSFTQQRLWFLDRLNPGSPEYRVSWGFRLRGPLDTDALGSAVRDLVARHEILRTRYVTGPEGAPGQTVAPAGPFPLPVTALTGEERERDVRQLIRSLAEQPFDLSAGAPFAPRLIRIGAHDHVFVVLMHHILTDDWTEDVLARELSELYRSHAAGQPAALEPLRVQYVDYAAWQRGQLSGPALDADLSYWRERLSGMRPLDLPTDRPRPAVRDGVGGVVRETLSSAEAQPLLRLGRERGATSFMTLLSVFYTLLGRYTGASDLAVGTVVAGRGHPEIEDVAGCFVNTLVLRVDLSDDPTPERLISRVRDHALDAFGHDRLPFDRLVDELAPQRDLSRSPLVDVTFGVRESPSRPLTLAGVDVQPFETDHTGAKFDLTVLLTAQPDGGYRMELEYATELFTEATVRRIAHHFRALATAMGSGARRPLSRLPMLDRPERERLLHGWNPPRTPVEPECAHEAFAAQAARTPEAVAVTGDGEQLSYAELAVRADALARRLVAAGTRLESPVAVVLDRSTASVTALLAVLRAGGVFAPLDLAQPAERLAAMLDELRPSAVLTDAKALSRLGELPAPAVLVDAPNQAPPVELSPGDPGRLAYVVHTSGSTGRPKAVMITHEAFTHHARVMAARLGYRSDDRVLFLAPPHFDPALEQMLAPLLLGATVVVGDPGPVSPAELPALITRTGVTQLAVVPHLYREVAAAVTHRGVRPTTLRNVVVAGDVVTLEDARRWFATGLDARFVTLYGATEATVAALTQQVGEADLATGGLDRSVPLGQPLPGARVYVLDERMQPVPTGVAGEVHLGGVRLARGYLRQPRATADRFVPDPYGDEPGERLYRTGDLARRRADGALEFLGRTDAQVKIRGFRVELGEIEAALARHPAVRAAAVAMRSAPGGDRWLIGYVVPHPDAPDVTGADLRAHLRDRLPEYMVPAAFVRLGELPLGASEKVDRKALPPPGPQAEEERFTAPRDEVEEAVAEAWAAVLGIERVGVDQEFFDLGGHSLLATRLATRLRDLFGMDIPLRLLFEATTVAAQTDALARLAEADSAPAHADPAVTRS</sequence>
<dbReference type="GO" id="GO:0044550">
    <property type="term" value="P:secondary metabolite biosynthetic process"/>
    <property type="evidence" value="ECO:0007669"/>
    <property type="project" value="UniProtKB-ARBA"/>
</dbReference>
<dbReference type="RefSeq" id="WP_072485339.1">
    <property type="nucleotide sequence ID" value="NZ_CP108284.1"/>
</dbReference>
<dbReference type="Pfam" id="PF00501">
    <property type="entry name" value="AMP-binding"/>
    <property type="match status" value="2"/>
</dbReference>
<dbReference type="PROSITE" id="PS50075">
    <property type="entry name" value="CARRIER"/>
    <property type="match status" value="2"/>
</dbReference>
<evidence type="ECO:0000259" key="6">
    <source>
        <dbReference type="PROSITE" id="PS50075"/>
    </source>
</evidence>
<dbReference type="GO" id="GO:0003824">
    <property type="term" value="F:catalytic activity"/>
    <property type="evidence" value="ECO:0007669"/>
    <property type="project" value="InterPro"/>
</dbReference>
<dbReference type="FunFam" id="2.30.38.10:FF:000001">
    <property type="entry name" value="Non-ribosomal peptide synthetase PvdI"/>
    <property type="match status" value="1"/>
</dbReference>
<evidence type="ECO:0000256" key="2">
    <source>
        <dbReference type="ARBA" id="ARBA00006432"/>
    </source>
</evidence>
<name>A0A1K1ZTX4_STRAR</name>
<dbReference type="Pfam" id="PF13193">
    <property type="entry name" value="AMP-binding_C"/>
    <property type="match status" value="2"/>
</dbReference>
<dbReference type="Gene3D" id="3.30.300.30">
    <property type="match status" value="2"/>
</dbReference>
<reference evidence="7 8" key="1">
    <citation type="submission" date="2016-11" db="EMBL/GenBank/DDBJ databases">
        <authorList>
            <person name="Jaros S."/>
            <person name="Januszkiewicz K."/>
            <person name="Wedrychowicz H."/>
        </authorList>
    </citation>
    <scope>NUCLEOTIDE SEQUENCE [LARGE SCALE GENOMIC DNA]</scope>
    <source>
        <strain evidence="7 8">OK807</strain>
    </source>
</reference>
<keyword evidence="4" id="KW-0597">Phosphoprotein</keyword>
<dbReference type="STRING" id="1893.SAMN02787144_1006101"/>
<dbReference type="Gene3D" id="3.30.559.10">
    <property type="entry name" value="Chloramphenicol acetyltransferase-like domain"/>
    <property type="match status" value="1"/>
</dbReference>
<evidence type="ECO:0000256" key="5">
    <source>
        <dbReference type="SAM" id="MobiDB-lite"/>
    </source>
</evidence>
<dbReference type="Pfam" id="PF00550">
    <property type="entry name" value="PP-binding"/>
    <property type="match status" value="2"/>
</dbReference>
<dbReference type="FunFam" id="3.40.50.980:FF:000001">
    <property type="entry name" value="Non-ribosomal peptide synthetase"/>
    <property type="match status" value="1"/>
</dbReference>
<dbReference type="FunFam" id="3.40.50.12780:FF:000012">
    <property type="entry name" value="Non-ribosomal peptide synthetase"/>
    <property type="match status" value="1"/>
</dbReference>
<dbReference type="Gene3D" id="3.40.50.12780">
    <property type="entry name" value="N-terminal domain of ligase-like"/>
    <property type="match status" value="2"/>
</dbReference>
<dbReference type="GO" id="GO:0008610">
    <property type="term" value="P:lipid biosynthetic process"/>
    <property type="evidence" value="ECO:0007669"/>
    <property type="project" value="UniProtKB-ARBA"/>
</dbReference>
<dbReference type="PROSITE" id="PS00012">
    <property type="entry name" value="PHOSPHOPANTETHEINE"/>
    <property type="match status" value="2"/>
</dbReference>
<dbReference type="InterPro" id="IPR020806">
    <property type="entry name" value="PKS_PP-bd"/>
</dbReference>
<dbReference type="FunFam" id="1.10.1200.10:FF:000016">
    <property type="entry name" value="Non-ribosomal peptide synthase"/>
    <property type="match status" value="2"/>
</dbReference>
<evidence type="ECO:0000256" key="1">
    <source>
        <dbReference type="ARBA" id="ARBA00001957"/>
    </source>
</evidence>
<dbReference type="CDD" id="cd19531">
    <property type="entry name" value="LCL_NRPS-like"/>
    <property type="match status" value="1"/>
</dbReference>
<dbReference type="GO" id="GO:0005829">
    <property type="term" value="C:cytosol"/>
    <property type="evidence" value="ECO:0007669"/>
    <property type="project" value="TreeGrafter"/>
</dbReference>
<dbReference type="GO" id="GO:0072330">
    <property type="term" value="P:monocarboxylic acid biosynthetic process"/>
    <property type="evidence" value="ECO:0007669"/>
    <property type="project" value="UniProtKB-ARBA"/>
</dbReference>